<dbReference type="EMBL" id="LAZR01032292">
    <property type="protein sequence ID" value="KKL51324.1"/>
    <property type="molecule type" value="Genomic_DNA"/>
</dbReference>
<evidence type="ECO:0000256" key="1">
    <source>
        <dbReference type="SAM" id="MobiDB-lite"/>
    </source>
</evidence>
<reference evidence="2" key="1">
    <citation type="journal article" date="2015" name="Nature">
        <title>Complex archaea that bridge the gap between prokaryotes and eukaryotes.</title>
        <authorList>
            <person name="Spang A."/>
            <person name="Saw J.H."/>
            <person name="Jorgensen S.L."/>
            <person name="Zaremba-Niedzwiedzka K."/>
            <person name="Martijn J."/>
            <person name="Lind A.E."/>
            <person name="van Eijk R."/>
            <person name="Schleper C."/>
            <person name="Guy L."/>
            <person name="Ettema T.J."/>
        </authorList>
    </citation>
    <scope>NUCLEOTIDE SEQUENCE</scope>
</reference>
<feature type="region of interest" description="Disordered" evidence="1">
    <location>
        <begin position="48"/>
        <end position="79"/>
    </location>
</feature>
<evidence type="ECO:0000313" key="2">
    <source>
        <dbReference type="EMBL" id="KKL51324.1"/>
    </source>
</evidence>
<comment type="caution">
    <text evidence="2">The sequence shown here is derived from an EMBL/GenBank/DDBJ whole genome shotgun (WGS) entry which is preliminary data.</text>
</comment>
<gene>
    <name evidence="2" type="ORF">LCGC14_2296630</name>
</gene>
<dbReference type="AlphaFoldDB" id="A0A0F9CQ86"/>
<accession>A0A0F9CQ86</accession>
<feature type="compositionally biased region" description="Polar residues" evidence="1">
    <location>
        <begin position="48"/>
        <end position="62"/>
    </location>
</feature>
<evidence type="ECO:0008006" key="3">
    <source>
        <dbReference type="Google" id="ProtNLM"/>
    </source>
</evidence>
<proteinExistence type="predicted"/>
<organism evidence="2">
    <name type="scientific">marine sediment metagenome</name>
    <dbReference type="NCBI Taxonomy" id="412755"/>
    <lineage>
        <taxon>unclassified sequences</taxon>
        <taxon>metagenomes</taxon>
        <taxon>ecological metagenomes</taxon>
    </lineage>
</organism>
<sequence>MSVTWFDPAVTLHVELGLGSGPLAASPSWTAVSSDVRRIKIGRGRSSVHQTFDSGTATTTLDNLDGDYDPNNTSSPHSPNLKLGTPFRIRVVYLFTSYDLFRGHITGWPLNYPESGLDAVAVIEATENLSLLRTTRLDQTYSEESTRVRIGAILDDVSWPASDRDLDNSLVRAAGITYTGDARTLLDDTVEAEQGHLFVAGNGDLTFKDRISFSAATSQATFGQGGGVLKYREITPLYDDDLLINFAGITASAGDQQIASDSTSISDHGERSYTSSNDSIVTANDALNVAEWVVGKNKDVTVRVTGFVIQPQSDPTNLWPQVIERELTDLVTVKWDPPGAGDTLNQIVAIQSISHIITPATWTTTYSCHPLSTFDTNDYWVLGTSDDLDTNTVLA</sequence>
<name>A0A0F9CQ86_9ZZZZ</name>
<protein>
    <recommendedName>
        <fullName evidence="3">Tip attachment protein J domain-containing protein</fullName>
    </recommendedName>
</protein>